<dbReference type="Proteomes" id="UP001519460">
    <property type="component" value="Unassembled WGS sequence"/>
</dbReference>
<dbReference type="AlphaFoldDB" id="A0ABD0K7R1"/>
<comment type="caution">
    <text evidence="1">The sequence shown here is derived from an EMBL/GenBank/DDBJ whole genome shotgun (WGS) entry which is preliminary data.</text>
</comment>
<reference evidence="1 2" key="1">
    <citation type="journal article" date="2023" name="Sci. Data">
        <title>Genome assembly of the Korean intertidal mud-creeper Batillaria attramentaria.</title>
        <authorList>
            <person name="Patra A.K."/>
            <person name="Ho P.T."/>
            <person name="Jun S."/>
            <person name="Lee S.J."/>
            <person name="Kim Y."/>
            <person name="Won Y.J."/>
        </authorList>
    </citation>
    <scope>NUCLEOTIDE SEQUENCE [LARGE SCALE GENOMIC DNA]</scope>
    <source>
        <strain evidence="1">Wonlab-2016</strain>
    </source>
</reference>
<organism evidence="1 2">
    <name type="scientific">Batillaria attramentaria</name>
    <dbReference type="NCBI Taxonomy" id="370345"/>
    <lineage>
        <taxon>Eukaryota</taxon>
        <taxon>Metazoa</taxon>
        <taxon>Spiralia</taxon>
        <taxon>Lophotrochozoa</taxon>
        <taxon>Mollusca</taxon>
        <taxon>Gastropoda</taxon>
        <taxon>Caenogastropoda</taxon>
        <taxon>Sorbeoconcha</taxon>
        <taxon>Cerithioidea</taxon>
        <taxon>Batillariidae</taxon>
        <taxon>Batillaria</taxon>
    </lineage>
</organism>
<dbReference type="EMBL" id="JACVVK020000235">
    <property type="protein sequence ID" value="KAK7483016.1"/>
    <property type="molecule type" value="Genomic_DNA"/>
</dbReference>
<sequence length="94" mass="10547">MSDERSSDSSASPLDVYLSTRLRSSSFKGERTFQTAFIPALFKYFVCIQEKGRKDFHSQLLSGGASLSFDCRFSLASGCFSTMNWCWSGISLQF</sequence>
<keyword evidence="2" id="KW-1185">Reference proteome</keyword>
<accession>A0ABD0K7R1</accession>
<evidence type="ECO:0000313" key="1">
    <source>
        <dbReference type="EMBL" id="KAK7483016.1"/>
    </source>
</evidence>
<gene>
    <name evidence="1" type="ORF">BaRGS_00025793</name>
</gene>
<protein>
    <submittedName>
        <fullName evidence="1">Uncharacterized protein</fullName>
    </submittedName>
</protein>
<evidence type="ECO:0000313" key="2">
    <source>
        <dbReference type="Proteomes" id="UP001519460"/>
    </source>
</evidence>
<name>A0ABD0K7R1_9CAEN</name>
<proteinExistence type="predicted"/>